<name>A0A0A8YBI5_ARUDO</name>
<reference evidence="1" key="1">
    <citation type="submission" date="2014-09" db="EMBL/GenBank/DDBJ databases">
        <authorList>
            <person name="Magalhaes I.L.F."/>
            <person name="Oliveira U."/>
            <person name="Santos F.R."/>
            <person name="Vidigal T.H.D.A."/>
            <person name="Brescovit A.D."/>
            <person name="Santos A.J."/>
        </authorList>
    </citation>
    <scope>NUCLEOTIDE SEQUENCE</scope>
    <source>
        <tissue evidence="1">Shoot tissue taken approximately 20 cm above the soil surface</tissue>
    </source>
</reference>
<organism evidence="1">
    <name type="scientific">Arundo donax</name>
    <name type="common">Giant reed</name>
    <name type="synonym">Donax arundinaceus</name>
    <dbReference type="NCBI Taxonomy" id="35708"/>
    <lineage>
        <taxon>Eukaryota</taxon>
        <taxon>Viridiplantae</taxon>
        <taxon>Streptophyta</taxon>
        <taxon>Embryophyta</taxon>
        <taxon>Tracheophyta</taxon>
        <taxon>Spermatophyta</taxon>
        <taxon>Magnoliopsida</taxon>
        <taxon>Liliopsida</taxon>
        <taxon>Poales</taxon>
        <taxon>Poaceae</taxon>
        <taxon>PACMAD clade</taxon>
        <taxon>Arundinoideae</taxon>
        <taxon>Arundineae</taxon>
        <taxon>Arundo</taxon>
    </lineage>
</organism>
<dbReference type="EMBL" id="GBRH01275085">
    <property type="protein sequence ID" value="JAD22810.1"/>
    <property type="molecule type" value="Transcribed_RNA"/>
</dbReference>
<protein>
    <submittedName>
        <fullName evidence="1">Uncharacterized protein</fullName>
    </submittedName>
</protein>
<dbReference type="AlphaFoldDB" id="A0A0A8YBI5"/>
<proteinExistence type="predicted"/>
<reference evidence="1" key="2">
    <citation type="journal article" date="2015" name="Data Brief">
        <title>Shoot transcriptome of the giant reed, Arundo donax.</title>
        <authorList>
            <person name="Barrero R.A."/>
            <person name="Guerrero F.D."/>
            <person name="Moolhuijzen P."/>
            <person name="Goolsby J.A."/>
            <person name="Tidwell J."/>
            <person name="Bellgard S.E."/>
            <person name="Bellgard M.I."/>
        </authorList>
    </citation>
    <scope>NUCLEOTIDE SEQUENCE</scope>
    <source>
        <tissue evidence="1">Shoot tissue taken approximately 20 cm above the soil surface</tissue>
    </source>
</reference>
<evidence type="ECO:0000313" key="1">
    <source>
        <dbReference type="EMBL" id="JAD22810.1"/>
    </source>
</evidence>
<accession>A0A0A8YBI5</accession>
<sequence>MLFPFVMPHIWFCNLYMDMS</sequence>